<dbReference type="AlphaFoldDB" id="A0A071M4X6"/>
<evidence type="ECO:0008006" key="2">
    <source>
        <dbReference type="Google" id="ProtNLM"/>
    </source>
</evidence>
<comment type="caution">
    <text evidence="1">The sequence shown here is derived from an EMBL/GenBank/DDBJ whole genome shotgun (WGS) entry which is preliminary data.</text>
</comment>
<sequence length="126" mass="13922">MSQALRDELEARVSKLNKEWPEHDANAIHREFFSPQAWIAGEGMPAAAQDAAGVVATLQHMFEQAPHVKVEVVSASVFDSAISSWLHWMITDAEGTVQATMRSLTLWERLEGRLVIACDSFSAGEL</sequence>
<protein>
    <recommendedName>
        <fullName evidence="2">SnoaL-like domain-containing protein</fullName>
    </recommendedName>
</protein>
<dbReference type="SUPFAM" id="SSF54427">
    <property type="entry name" value="NTF2-like"/>
    <property type="match status" value="1"/>
</dbReference>
<gene>
    <name evidence="1" type="ORF">DT99_30490</name>
</gene>
<proteinExistence type="predicted"/>
<organism evidence="1">
    <name type="scientific">Burkholderia cenocepacia</name>
    <dbReference type="NCBI Taxonomy" id="95486"/>
    <lineage>
        <taxon>Bacteria</taxon>
        <taxon>Pseudomonadati</taxon>
        <taxon>Pseudomonadota</taxon>
        <taxon>Betaproteobacteria</taxon>
        <taxon>Burkholderiales</taxon>
        <taxon>Burkholderiaceae</taxon>
        <taxon>Burkholderia</taxon>
        <taxon>Burkholderia cepacia complex</taxon>
    </lineage>
</organism>
<name>A0A071M4X6_9BURK</name>
<reference evidence="1" key="1">
    <citation type="submission" date="2014-04" db="EMBL/GenBank/DDBJ databases">
        <title>In planta biocontrol of soil-borne Fusarium wilt of banana through a plant endophytic bacterium, Burkholderia cenocepacia 869T2.</title>
        <authorList>
            <person name="Ho Y.-N."/>
            <person name="Chiang H.-M."/>
            <person name="Chao C.-P."/>
            <person name="Su C.-C."/>
            <person name="Hsu H.-F."/>
            <person name="Guo C.-T."/>
            <person name="Hsieh J.-L."/>
            <person name="Huang C.-C."/>
        </authorList>
    </citation>
    <scope>NUCLEOTIDE SEQUENCE [LARGE SCALE GENOMIC DNA]</scope>
    <source>
        <strain evidence="1">869T2</strain>
    </source>
</reference>
<dbReference type="Gene3D" id="3.10.450.50">
    <property type="match status" value="1"/>
</dbReference>
<accession>A0A071M4X6</accession>
<evidence type="ECO:0000313" key="1">
    <source>
        <dbReference type="EMBL" id="KEA55813.1"/>
    </source>
</evidence>
<dbReference type="InterPro" id="IPR032710">
    <property type="entry name" value="NTF2-like_dom_sf"/>
</dbReference>
<dbReference type="EMBL" id="JJOA01000035">
    <property type="protein sequence ID" value="KEA55813.1"/>
    <property type="molecule type" value="Genomic_DNA"/>
</dbReference>